<comment type="function">
    <text evidence="9">Ligand for members of the frizzled family of seven transmembrane receptors.</text>
</comment>
<evidence type="ECO:0000256" key="6">
    <source>
        <dbReference type="ARBA" id="ARBA00022687"/>
    </source>
</evidence>
<evidence type="ECO:0000313" key="12">
    <source>
        <dbReference type="Proteomes" id="UP001148018"/>
    </source>
</evidence>
<evidence type="ECO:0000313" key="11">
    <source>
        <dbReference type="EMBL" id="KAJ3612230.1"/>
    </source>
</evidence>
<dbReference type="EMBL" id="JANIIK010000036">
    <property type="protein sequence ID" value="KAJ3612230.1"/>
    <property type="molecule type" value="Genomic_DNA"/>
</dbReference>
<dbReference type="InterPro" id="IPR043158">
    <property type="entry name" value="Wnt_C"/>
</dbReference>
<evidence type="ECO:0000256" key="10">
    <source>
        <dbReference type="SAM" id="MobiDB-lite"/>
    </source>
</evidence>
<dbReference type="GO" id="GO:0048513">
    <property type="term" value="P:animal organ development"/>
    <property type="evidence" value="ECO:0007669"/>
    <property type="project" value="UniProtKB-ARBA"/>
</dbReference>
<dbReference type="Proteomes" id="UP001148018">
    <property type="component" value="Unassembled WGS sequence"/>
</dbReference>
<feature type="compositionally biased region" description="Low complexity" evidence="10">
    <location>
        <begin position="42"/>
        <end position="68"/>
    </location>
</feature>
<evidence type="ECO:0000256" key="5">
    <source>
        <dbReference type="ARBA" id="ARBA00022530"/>
    </source>
</evidence>
<keyword evidence="7" id="KW-1015">Disulfide bond</keyword>
<gene>
    <name evidence="11" type="ORF">NHX12_020506</name>
</gene>
<keyword evidence="5" id="KW-0272">Extracellular matrix</keyword>
<dbReference type="GO" id="GO:0005125">
    <property type="term" value="F:cytokine activity"/>
    <property type="evidence" value="ECO:0007669"/>
    <property type="project" value="TreeGrafter"/>
</dbReference>
<dbReference type="PRINTS" id="PR01349">
    <property type="entry name" value="WNTPROTEIN"/>
</dbReference>
<dbReference type="OrthoDB" id="5945655at2759"/>
<evidence type="ECO:0000256" key="8">
    <source>
        <dbReference type="ARBA" id="ARBA00023288"/>
    </source>
</evidence>
<evidence type="ECO:0000256" key="3">
    <source>
        <dbReference type="ARBA" id="ARBA00022473"/>
    </source>
</evidence>
<dbReference type="PROSITE" id="PS00246">
    <property type="entry name" value="WNT1"/>
    <property type="match status" value="1"/>
</dbReference>
<accession>A0A9Q0EV08</accession>
<keyword evidence="6 9" id="KW-0879">Wnt signaling pathway</keyword>
<dbReference type="Pfam" id="PF00110">
    <property type="entry name" value="wnt"/>
    <property type="match status" value="1"/>
</dbReference>
<dbReference type="GO" id="GO:0060070">
    <property type="term" value="P:canonical Wnt signaling pathway"/>
    <property type="evidence" value="ECO:0007669"/>
    <property type="project" value="TreeGrafter"/>
</dbReference>
<sequence>MAAGLVHSITRACSQGSMAECGCDASLQGLGSPTTLQGLGSPTTLQGLGSPTTLQGLGPPTTLEGLGSPTTLEGLGPPTTLEGLGPPTSLQGLAPPTEGWHWGGCSDHTRYAAWFSRRFLDGSTRNASKLQATGHALPATGHALQATGHALQATGHALLAANQHNSDVGRQAVDRTMVTDCRCHGVSGSCAVKTCWRSVAPLERVGAVLKEAFENSVEVRRRSAGQKVRRRKEHKLMRRQPVGRDQLVYLNKSPNYCVEDRRRGILGTRGRQCSRTSRGPDGCSLLCCGRGYNTHVVRSVRRCHCKFVWCCNVRCRRCESMTDIHTCK</sequence>
<proteinExistence type="inferred from homology"/>
<keyword evidence="3 9" id="KW-0217">Developmental protein</keyword>
<dbReference type="Gene3D" id="3.30.2460.20">
    <property type="match status" value="1"/>
</dbReference>
<evidence type="ECO:0000256" key="7">
    <source>
        <dbReference type="ARBA" id="ARBA00023157"/>
    </source>
</evidence>
<dbReference type="FunFam" id="3.30.2460.20:FF:000001">
    <property type="entry name" value="Wnt homolog"/>
    <property type="match status" value="1"/>
</dbReference>
<organism evidence="11 12">
    <name type="scientific">Muraenolepis orangiensis</name>
    <name type="common">Patagonian moray cod</name>
    <dbReference type="NCBI Taxonomy" id="630683"/>
    <lineage>
        <taxon>Eukaryota</taxon>
        <taxon>Metazoa</taxon>
        <taxon>Chordata</taxon>
        <taxon>Craniata</taxon>
        <taxon>Vertebrata</taxon>
        <taxon>Euteleostomi</taxon>
        <taxon>Actinopterygii</taxon>
        <taxon>Neopterygii</taxon>
        <taxon>Teleostei</taxon>
        <taxon>Neoteleostei</taxon>
        <taxon>Acanthomorphata</taxon>
        <taxon>Zeiogadaria</taxon>
        <taxon>Gadariae</taxon>
        <taxon>Gadiformes</taxon>
        <taxon>Muraenolepidoidei</taxon>
        <taxon>Muraenolepididae</taxon>
        <taxon>Muraenolepis</taxon>
    </lineage>
</organism>
<dbReference type="GO" id="GO:0030182">
    <property type="term" value="P:neuron differentiation"/>
    <property type="evidence" value="ECO:0007669"/>
    <property type="project" value="TreeGrafter"/>
</dbReference>
<evidence type="ECO:0000256" key="2">
    <source>
        <dbReference type="ARBA" id="ARBA00005683"/>
    </source>
</evidence>
<name>A0A9Q0EV08_9TELE</name>
<comment type="similarity">
    <text evidence="2 9">Belongs to the Wnt family.</text>
</comment>
<dbReference type="GO" id="GO:0005109">
    <property type="term" value="F:frizzled binding"/>
    <property type="evidence" value="ECO:0007669"/>
    <property type="project" value="TreeGrafter"/>
</dbReference>
<keyword evidence="12" id="KW-1185">Reference proteome</keyword>
<feature type="region of interest" description="Disordered" evidence="10">
    <location>
        <begin position="34"/>
        <end position="68"/>
    </location>
</feature>
<protein>
    <recommendedName>
        <fullName evidence="9">Protein Wnt</fullName>
    </recommendedName>
</protein>
<dbReference type="AlphaFoldDB" id="A0A9Q0EV08"/>
<keyword evidence="8" id="KW-0449">Lipoprotein</keyword>
<dbReference type="GO" id="GO:0045165">
    <property type="term" value="P:cell fate commitment"/>
    <property type="evidence" value="ECO:0007669"/>
    <property type="project" value="TreeGrafter"/>
</dbReference>
<dbReference type="PANTHER" id="PTHR12027:SF70">
    <property type="entry name" value="PROTEIN WNT-16"/>
    <property type="match status" value="1"/>
</dbReference>
<evidence type="ECO:0000256" key="9">
    <source>
        <dbReference type="RuleBase" id="RU003500"/>
    </source>
</evidence>
<dbReference type="InterPro" id="IPR018161">
    <property type="entry name" value="Wnt_CS"/>
</dbReference>
<comment type="subcellular location">
    <subcellularLocation>
        <location evidence="1 9">Secreted</location>
        <location evidence="1 9">Extracellular space</location>
        <location evidence="1 9">Extracellular matrix</location>
    </subcellularLocation>
</comment>
<comment type="caution">
    <text evidence="11">The sequence shown here is derived from an EMBL/GenBank/DDBJ whole genome shotgun (WGS) entry which is preliminary data.</text>
</comment>
<dbReference type="InterPro" id="IPR005817">
    <property type="entry name" value="Wnt"/>
</dbReference>
<keyword evidence="4" id="KW-0964">Secreted</keyword>
<reference evidence="11" key="1">
    <citation type="submission" date="2022-07" db="EMBL/GenBank/DDBJ databases">
        <title>Chromosome-level genome of Muraenolepis orangiensis.</title>
        <authorList>
            <person name="Kim J."/>
        </authorList>
    </citation>
    <scope>NUCLEOTIDE SEQUENCE</scope>
    <source>
        <strain evidence="11">KU_S4_2022</strain>
        <tissue evidence="11">Muscle</tissue>
    </source>
</reference>
<dbReference type="GO" id="GO:0005615">
    <property type="term" value="C:extracellular space"/>
    <property type="evidence" value="ECO:0007669"/>
    <property type="project" value="TreeGrafter"/>
</dbReference>
<evidence type="ECO:0000256" key="1">
    <source>
        <dbReference type="ARBA" id="ARBA00004498"/>
    </source>
</evidence>
<dbReference type="PANTHER" id="PTHR12027">
    <property type="entry name" value="WNT RELATED"/>
    <property type="match status" value="1"/>
</dbReference>
<evidence type="ECO:0000256" key="4">
    <source>
        <dbReference type="ARBA" id="ARBA00022525"/>
    </source>
</evidence>
<dbReference type="SMART" id="SM00097">
    <property type="entry name" value="WNT1"/>
    <property type="match status" value="1"/>
</dbReference>